<keyword evidence="2" id="KW-1185">Reference proteome</keyword>
<dbReference type="Proteomes" id="UP000179179">
    <property type="component" value="Unassembled WGS sequence"/>
</dbReference>
<gene>
    <name evidence="1" type="ORF">ABOM_003288</name>
</gene>
<dbReference type="AlphaFoldDB" id="A0A1F8A7Z8"/>
<evidence type="ECO:0000313" key="1">
    <source>
        <dbReference type="EMBL" id="OGM47836.1"/>
    </source>
</evidence>
<reference evidence="1 2" key="1">
    <citation type="journal article" date="2016" name="Genome Biol. Evol.">
        <title>Draft genome sequence of an aflatoxigenic Aspergillus species, A. bombycis.</title>
        <authorList>
            <person name="Moore G.G."/>
            <person name="Mack B.M."/>
            <person name="Beltz S.B."/>
            <person name="Gilbert M.K."/>
        </authorList>
    </citation>
    <scope>NUCLEOTIDE SEQUENCE [LARGE SCALE GENOMIC DNA]</scope>
    <source>
        <strain evidence="2">NRRL 26010</strain>
    </source>
</reference>
<comment type="caution">
    <text evidence="1">The sequence shown here is derived from an EMBL/GenBank/DDBJ whole genome shotgun (WGS) entry which is preliminary data.</text>
</comment>
<dbReference type="RefSeq" id="XP_022391553.1">
    <property type="nucleotide sequence ID" value="XM_022530418.1"/>
</dbReference>
<dbReference type="GeneID" id="34446678"/>
<organism evidence="1 2">
    <name type="scientific">Aspergillus bombycis</name>
    <dbReference type="NCBI Taxonomy" id="109264"/>
    <lineage>
        <taxon>Eukaryota</taxon>
        <taxon>Fungi</taxon>
        <taxon>Dikarya</taxon>
        <taxon>Ascomycota</taxon>
        <taxon>Pezizomycotina</taxon>
        <taxon>Eurotiomycetes</taxon>
        <taxon>Eurotiomycetidae</taxon>
        <taxon>Eurotiales</taxon>
        <taxon>Aspergillaceae</taxon>
        <taxon>Aspergillus</taxon>
    </lineage>
</organism>
<dbReference type="STRING" id="109264.A0A1F8A7Z8"/>
<sequence>MQRAARSVWGIRIPGVRKGLFPSLPLSSCCHRIPLSSTLRTTFAPHRTVMSSSQWTCTPRVFPNSGFELLAQSIELDEEALPTYQPEKYYPANQGEILNGRLSSPCQDRVRRNLNRVACERLDVGAGNVLPAIQIIVIRIIWYKPTNSASTDVVWKLYVTGQNRDHKRELDIYKHMNLQEAKTSWQKLHSQTARPFLYSGPAREPFRRSGCHYSGIPLGTLLEITRNRDAMTPSLYLASFVENYSKSSGAGALNKLALSIGVAVHRSPSRNLPLTHLPPPPRVISIHTRRSTAITLAKQALSMVNV</sequence>
<dbReference type="EMBL" id="LYCR01000020">
    <property type="protein sequence ID" value="OGM47836.1"/>
    <property type="molecule type" value="Genomic_DNA"/>
</dbReference>
<protein>
    <submittedName>
        <fullName evidence="1">Uncharacterized protein</fullName>
    </submittedName>
</protein>
<dbReference type="OrthoDB" id="4206737at2759"/>
<accession>A0A1F8A7Z8</accession>
<evidence type="ECO:0000313" key="2">
    <source>
        <dbReference type="Proteomes" id="UP000179179"/>
    </source>
</evidence>
<proteinExistence type="predicted"/>
<name>A0A1F8A7Z8_9EURO</name>